<dbReference type="Gene3D" id="3.40.190.10">
    <property type="entry name" value="Periplasmic binding protein-like II"/>
    <property type="match status" value="1"/>
</dbReference>
<dbReference type="SUPFAM" id="SSF53850">
    <property type="entry name" value="Periplasmic binding protein-like II"/>
    <property type="match status" value="1"/>
</dbReference>
<feature type="signal peptide" evidence="2">
    <location>
        <begin position="1"/>
        <end position="23"/>
    </location>
</feature>
<dbReference type="RefSeq" id="WP_266122786.1">
    <property type="nucleotide sequence ID" value="NZ_JAJHNU010000001.1"/>
</dbReference>
<keyword evidence="2" id="KW-0732">Signal</keyword>
<gene>
    <name evidence="3" type="ORF">LMS43_01105</name>
</gene>
<dbReference type="InterPro" id="IPR042100">
    <property type="entry name" value="Bug_dom1"/>
</dbReference>
<evidence type="ECO:0000256" key="2">
    <source>
        <dbReference type="SAM" id="SignalP"/>
    </source>
</evidence>
<dbReference type="Pfam" id="PF03401">
    <property type="entry name" value="TctC"/>
    <property type="match status" value="1"/>
</dbReference>
<name>A0ABT8EF12_9BURK</name>
<feature type="chain" id="PRO_5046234185" evidence="2">
    <location>
        <begin position="24"/>
        <end position="329"/>
    </location>
</feature>
<keyword evidence="4" id="KW-1185">Reference proteome</keyword>
<accession>A0ABT8EF12</accession>
<dbReference type="PANTHER" id="PTHR42928">
    <property type="entry name" value="TRICARBOXYLATE-BINDING PROTEIN"/>
    <property type="match status" value="1"/>
</dbReference>
<proteinExistence type="inferred from homology"/>
<comment type="similarity">
    <text evidence="1">Belongs to the UPF0065 (bug) family.</text>
</comment>
<evidence type="ECO:0000313" key="4">
    <source>
        <dbReference type="Proteomes" id="UP001168613"/>
    </source>
</evidence>
<dbReference type="InterPro" id="IPR005064">
    <property type="entry name" value="BUG"/>
</dbReference>
<sequence length="329" mass="35110">MKRCLRTVVMGITALTMAITASASTLNKEEWPQKPIRIIVPFTTGGSVDIMMRALGMKLSQSLKQSVIIENRPGAGGAIGTTLVANAKPDGYTLAAGTTGTHVVNPLVLKDLSYDSVRDFEPISLVQTVPLVLAINPQLNVVTFAEFIELAKNRSPDAPITIAAPSNAHHITIAHLAEVTGASFQIVPYSGPAQSVTDAIGGHIDAVLDTGMAVAPHDKSGDLKILAVGSLERLPFLKNTQTISEMGYPGFEAIGINSLYAPAGTAPEVIQRLNKEIKEIMGSPDIIELVNNSAGLVVSSSPDELAAWQHKQTKVWKELIEKTQIQFFN</sequence>
<dbReference type="Proteomes" id="UP001168613">
    <property type="component" value="Unassembled WGS sequence"/>
</dbReference>
<evidence type="ECO:0000313" key="3">
    <source>
        <dbReference type="EMBL" id="MDN4119876.1"/>
    </source>
</evidence>
<dbReference type="CDD" id="cd07012">
    <property type="entry name" value="PBP2_Bug_TTT"/>
    <property type="match status" value="1"/>
</dbReference>
<reference evidence="3" key="1">
    <citation type="submission" date="2021-11" db="EMBL/GenBank/DDBJ databases">
        <title>Draft genome sequence of Alcaligenes endophyticus type strain CCUG 75668T.</title>
        <authorList>
            <person name="Salva-Serra F."/>
            <person name="Duran R.E."/>
            <person name="Seeger M."/>
            <person name="Moore E.R.B."/>
            <person name="Jaen-Luchoro D."/>
        </authorList>
    </citation>
    <scope>NUCLEOTIDE SEQUENCE</scope>
    <source>
        <strain evidence="3">CCUG 75668</strain>
    </source>
</reference>
<dbReference type="PIRSF" id="PIRSF017082">
    <property type="entry name" value="YflP"/>
    <property type="match status" value="1"/>
</dbReference>
<dbReference type="PANTHER" id="PTHR42928:SF5">
    <property type="entry name" value="BLR1237 PROTEIN"/>
    <property type="match status" value="1"/>
</dbReference>
<organism evidence="3 4">
    <name type="scientific">Alcaligenes endophyticus</name>
    <dbReference type="NCBI Taxonomy" id="1929088"/>
    <lineage>
        <taxon>Bacteria</taxon>
        <taxon>Pseudomonadati</taxon>
        <taxon>Pseudomonadota</taxon>
        <taxon>Betaproteobacteria</taxon>
        <taxon>Burkholderiales</taxon>
        <taxon>Alcaligenaceae</taxon>
        <taxon>Alcaligenes</taxon>
    </lineage>
</organism>
<dbReference type="EMBL" id="JAJHNU010000001">
    <property type="protein sequence ID" value="MDN4119876.1"/>
    <property type="molecule type" value="Genomic_DNA"/>
</dbReference>
<comment type="caution">
    <text evidence="3">The sequence shown here is derived from an EMBL/GenBank/DDBJ whole genome shotgun (WGS) entry which is preliminary data.</text>
</comment>
<dbReference type="Gene3D" id="3.40.190.150">
    <property type="entry name" value="Bordetella uptake gene, domain 1"/>
    <property type="match status" value="1"/>
</dbReference>
<protein>
    <submittedName>
        <fullName evidence="3">Tripartite tricarboxylate transporter substrate binding protein</fullName>
    </submittedName>
</protein>
<evidence type="ECO:0000256" key="1">
    <source>
        <dbReference type="ARBA" id="ARBA00006987"/>
    </source>
</evidence>